<dbReference type="RefSeq" id="WP_434029762.1">
    <property type="nucleotide sequence ID" value="NZ_BNBA01000028.1"/>
</dbReference>
<evidence type="ECO:0000313" key="4">
    <source>
        <dbReference type="EMBL" id="GHH58013.1"/>
    </source>
</evidence>
<evidence type="ECO:0000259" key="3">
    <source>
        <dbReference type="PROSITE" id="PS51186"/>
    </source>
</evidence>
<keyword evidence="5" id="KW-1185">Reference proteome</keyword>
<keyword evidence="1" id="KW-0808">Transferase</keyword>
<evidence type="ECO:0000313" key="5">
    <source>
        <dbReference type="Proteomes" id="UP000623958"/>
    </source>
</evidence>
<sequence length="176" mass="19264">MAGSVPARSPEPRLAWADELDALLAIERRAGELLRGHEAHAVFAGHCLDLASLRAGLARGQLWRVEARGEAVGYLLGGELDGAFHVLQMDVDPSHGRQGHGRRLLRHALARARAQGYREALLTTLADVPWNAPFYASEGFRPLPSGQWGPGLRQVMAEEAALGFPMHLRVAMWRPL</sequence>
<comment type="caution">
    <text evidence="4">The sequence shown here is derived from an EMBL/GenBank/DDBJ whole genome shotgun (WGS) entry which is preliminary data.</text>
</comment>
<reference evidence="4" key="2">
    <citation type="submission" date="2020-09" db="EMBL/GenBank/DDBJ databases">
        <authorList>
            <person name="Sun Q."/>
            <person name="Ohkuma M."/>
        </authorList>
    </citation>
    <scope>NUCLEOTIDE SEQUENCE</scope>
    <source>
        <strain evidence="4">JCM 13306</strain>
    </source>
</reference>
<protein>
    <submittedName>
        <fullName evidence="4">GCN5 family N-acetyltransferase</fullName>
    </submittedName>
</protein>
<keyword evidence="2" id="KW-0012">Acyltransferase</keyword>
<evidence type="ECO:0000256" key="2">
    <source>
        <dbReference type="ARBA" id="ARBA00023315"/>
    </source>
</evidence>
<evidence type="ECO:0000256" key="1">
    <source>
        <dbReference type="ARBA" id="ARBA00022679"/>
    </source>
</evidence>
<dbReference type="InterPro" id="IPR016181">
    <property type="entry name" value="Acyl_CoA_acyltransferase"/>
</dbReference>
<dbReference type="GO" id="GO:0016747">
    <property type="term" value="F:acyltransferase activity, transferring groups other than amino-acyl groups"/>
    <property type="evidence" value="ECO:0007669"/>
    <property type="project" value="InterPro"/>
</dbReference>
<organism evidence="4 5">
    <name type="scientific">Xanthomonas boreopolis</name>
    <dbReference type="NCBI Taxonomy" id="86183"/>
    <lineage>
        <taxon>Bacteria</taxon>
        <taxon>Pseudomonadati</taxon>
        <taxon>Pseudomonadota</taxon>
        <taxon>Gammaproteobacteria</taxon>
        <taxon>Lysobacterales</taxon>
        <taxon>Lysobacteraceae</taxon>
        <taxon>Xanthomonas</taxon>
    </lineage>
</organism>
<reference evidence="4" key="1">
    <citation type="journal article" date="2014" name="Int. J. Syst. Evol. Microbiol.">
        <title>Complete genome sequence of Corynebacterium casei LMG S-19264T (=DSM 44701T), isolated from a smear-ripened cheese.</title>
        <authorList>
            <consortium name="US DOE Joint Genome Institute (JGI-PGF)"/>
            <person name="Walter F."/>
            <person name="Albersmeier A."/>
            <person name="Kalinowski J."/>
            <person name="Ruckert C."/>
        </authorList>
    </citation>
    <scope>NUCLEOTIDE SEQUENCE</scope>
    <source>
        <strain evidence="4">JCM 13306</strain>
    </source>
</reference>
<dbReference type="EMBL" id="BNBA01000028">
    <property type="protein sequence ID" value="GHH58013.1"/>
    <property type="molecule type" value="Genomic_DNA"/>
</dbReference>
<dbReference type="AlphaFoldDB" id="A0A919KJU5"/>
<name>A0A919KJU5_9XANT</name>
<dbReference type="SUPFAM" id="SSF55729">
    <property type="entry name" value="Acyl-CoA N-acyltransferases (Nat)"/>
    <property type="match status" value="1"/>
</dbReference>
<dbReference type="CDD" id="cd04301">
    <property type="entry name" value="NAT_SF"/>
    <property type="match status" value="1"/>
</dbReference>
<dbReference type="Pfam" id="PF13508">
    <property type="entry name" value="Acetyltransf_7"/>
    <property type="match status" value="1"/>
</dbReference>
<dbReference type="PANTHER" id="PTHR43800:SF1">
    <property type="entry name" value="PEPTIDYL-LYSINE N-ACETYLTRANSFERASE YJAB"/>
    <property type="match status" value="1"/>
</dbReference>
<dbReference type="InterPro" id="IPR000182">
    <property type="entry name" value="GNAT_dom"/>
</dbReference>
<feature type="domain" description="N-acetyltransferase" evidence="3">
    <location>
        <begin position="10"/>
        <end position="171"/>
    </location>
</feature>
<dbReference type="PANTHER" id="PTHR43800">
    <property type="entry name" value="PEPTIDYL-LYSINE N-ACETYLTRANSFERASE YJAB"/>
    <property type="match status" value="1"/>
</dbReference>
<dbReference type="Proteomes" id="UP000623958">
    <property type="component" value="Unassembled WGS sequence"/>
</dbReference>
<dbReference type="PROSITE" id="PS51186">
    <property type="entry name" value="GNAT"/>
    <property type="match status" value="1"/>
</dbReference>
<gene>
    <name evidence="4" type="ORF">GCM10009090_30060</name>
</gene>
<accession>A0A919KJU5</accession>
<dbReference type="Gene3D" id="3.40.630.30">
    <property type="match status" value="1"/>
</dbReference>
<proteinExistence type="predicted"/>